<dbReference type="Proteomes" id="UP001337655">
    <property type="component" value="Unassembled WGS sequence"/>
</dbReference>
<proteinExistence type="predicted"/>
<sequence length="257" mass="27942">MATVNGDKKTRKSYLLSVTPVDYSLTAGTNIPAPPQSPTKHSPVEPPTPGGGPLTSHPSHPVTPSGEDTSEPDYSVMSEATNPNRDRTDSLRTTTSPTSAAQHSSSPQDPRRAGGVRRLFSLTNLRSSFSSSRTSLSLPRQSHDIQPQQNGVKRPSSPSVASTMAPSTIEPRPQLRQKKSGGNWFKRKSSMFLNGELEAVNESPRQQEARQETRPDTRESKRVKENGPPPPLLPEIGSLRGGKVSGDMGWDEQAFRR</sequence>
<dbReference type="RefSeq" id="XP_064658767.1">
    <property type="nucleotide sequence ID" value="XM_064802642.1"/>
</dbReference>
<dbReference type="EMBL" id="JAVRRT010000008">
    <property type="protein sequence ID" value="KAK5169421.1"/>
    <property type="molecule type" value="Genomic_DNA"/>
</dbReference>
<feature type="compositionally biased region" description="Polar residues" evidence="1">
    <location>
        <begin position="144"/>
        <end position="166"/>
    </location>
</feature>
<accession>A0AAV9P8N3</accession>
<name>A0AAV9P8N3_9PEZI</name>
<feature type="compositionally biased region" description="Low complexity" evidence="1">
    <location>
        <begin position="117"/>
        <end position="140"/>
    </location>
</feature>
<evidence type="ECO:0000313" key="3">
    <source>
        <dbReference type="Proteomes" id="UP001337655"/>
    </source>
</evidence>
<dbReference type="AlphaFoldDB" id="A0AAV9P8N3"/>
<comment type="caution">
    <text evidence="2">The sequence shown here is derived from an EMBL/GenBank/DDBJ whole genome shotgun (WGS) entry which is preliminary data.</text>
</comment>
<feature type="compositionally biased region" description="Basic and acidic residues" evidence="1">
    <location>
        <begin position="205"/>
        <end position="225"/>
    </location>
</feature>
<feature type="region of interest" description="Disordered" evidence="1">
    <location>
        <begin position="23"/>
        <end position="257"/>
    </location>
</feature>
<feature type="compositionally biased region" description="Basic residues" evidence="1">
    <location>
        <begin position="175"/>
        <end position="189"/>
    </location>
</feature>
<keyword evidence="3" id="KW-1185">Reference proteome</keyword>
<protein>
    <submittedName>
        <fullName evidence="2">Uncharacterized protein</fullName>
    </submittedName>
</protein>
<organism evidence="2 3">
    <name type="scientific">Saxophila tyrrhenica</name>
    <dbReference type="NCBI Taxonomy" id="1690608"/>
    <lineage>
        <taxon>Eukaryota</taxon>
        <taxon>Fungi</taxon>
        <taxon>Dikarya</taxon>
        <taxon>Ascomycota</taxon>
        <taxon>Pezizomycotina</taxon>
        <taxon>Dothideomycetes</taxon>
        <taxon>Dothideomycetidae</taxon>
        <taxon>Mycosphaerellales</taxon>
        <taxon>Extremaceae</taxon>
        <taxon>Saxophila</taxon>
    </lineage>
</organism>
<evidence type="ECO:0000256" key="1">
    <source>
        <dbReference type="SAM" id="MobiDB-lite"/>
    </source>
</evidence>
<dbReference type="GeneID" id="89926738"/>
<gene>
    <name evidence="2" type="ORF">LTR77_005397</name>
</gene>
<reference evidence="2 3" key="1">
    <citation type="submission" date="2023-08" db="EMBL/GenBank/DDBJ databases">
        <title>Black Yeasts Isolated from many extreme environments.</title>
        <authorList>
            <person name="Coleine C."/>
            <person name="Stajich J.E."/>
            <person name="Selbmann L."/>
        </authorList>
    </citation>
    <scope>NUCLEOTIDE SEQUENCE [LARGE SCALE GENOMIC DNA]</scope>
    <source>
        <strain evidence="2 3">CCFEE 5935</strain>
    </source>
</reference>
<evidence type="ECO:0000313" key="2">
    <source>
        <dbReference type="EMBL" id="KAK5169421.1"/>
    </source>
</evidence>